<dbReference type="InterPro" id="IPR027417">
    <property type="entry name" value="P-loop_NTPase"/>
</dbReference>
<dbReference type="RefSeq" id="WP_377096736.1">
    <property type="nucleotide sequence ID" value="NZ_JBHTHU010000001.1"/>
</dbReference>
<evidence type="ECO:0000313" key="1">
    <source>
        <dbReference type="EMBL" id="MFD0748856.1"/>
    </source>
</evidence>
<sequence length="246" mass="27045">MPLLKNAIISRLQKDILQWEGYRPPEAGKHAAMGLGAIEQAFPNGVLPTGTVHEVLCANTEQATAASAFISGVMAKLMQQGGVCLWIGLSANIYPSALKNFGVDADRVIFINVLNDHDVLWATEEALKCPGLVMTIAEVRDLNFKQSRRLQLAVEQSRVTGFILRNQTQKLTPTACAARWQISSLPSTPTDGMPGLGFPRWRVELLKVRNGQPGCWEMEWANGEFKVIEQLVAQQASVEYQQLMAG</sequence>
<evidence type="ECO:0000313" key="2">
    <source>
        <dbReference type="Proteomes" id="UP001596958"/>
    </source>
</evidence>
<dbReference type="InterPro" id="IPR017026">
    <property type="entry name" value="ImuA"/>
</dbReference>
<protein>
    <submittedName>
        <fullName evidence="1">ImuA family protein</fullName>
    </submittedName>
</protein>
<proteinExistence type="predicted"/>
<dbReference type="EMBL" id="JBHTHU010000001">
    <property type="protein sequence ID" value="MFD0748856.1"/>
    <property type="molecule type" value="Genomic_DNA"/>
</dbReference>
<dbReference type="SUPFAM" id="SSF52540">
    <property type="entry name" value="P-loop containing nucleoside triphosphate hydrolases"/>
    <property type="match status" value="1"/>
</dbReference>
<keyword evidence="2" id="KW-1185">Reference proteome</keyword>
<name>A0ABW2YR59_9SPHI</name>
<dbReference type="Proteomes" id="UP001596958">
    <property type="component" value="Unassembled WGS sequence"/>
</dbReference>
<dbReference type="PIRSF" id="PIRSF034285">
    <property type="entry name" value="UCP034285"/>
    <property type="match status" value="1"/>
</dbReference>
<dbReference type="Gene3D" id="3.40.50.300">
    <property type="entry name" value="P-loop containing nucleotide triphosphate hydrolases"/>
    <property type="match status" value="1"/>
</dbReference>
<gene>
    <name evidence="1" type="ORF">ACFQZS_01800</name>
</gene>
<accession>A0ABW2YR59</accession>
<reference evidence="2" key="1">
    <citation type="journal article" date="2019" name="Int. J. Syst. Evol. Microbiol.">
        <title>The Global Catalogue of Microorganisms (GCM) 10K type strain sequencing project: providing services to taxonomists for standard genome sequencing and annotation.</title>
        <authorList>
            <consortium name="The Broad Institute Genomics Platform"/>
            <consortium name="The Broad Institute Genome Sequencing Center for Infectious Disease"/>
            <person name="Wu L."/>
            <person name="Ma J."/>
        </authorList>
    </citation>
    <scope>NUCLEOTIDE SEQUENCE [LARGE SCALE GENOMIC DNA]</scope>
    <source>
        <strain evidence="2">CCUG 63418</strain>
    </source>
</reference>
<organism evidence="1 2">
    <name type="scientific">Mucilaginibacter calamicampi</name>
    <dbReference type="NCBI Taxonomy" id="1302352"/>
    <lineage>
        <taxon>Bacteria</taxon>
        <taxon>Pseudomonadati</taxon>
        <taxon>Bacteroidota</taxon>
        <taxon>Sphingobacteriia</taxon>
        <taxon>Sphingobacteriales</taxon>
        <taxon>Sphingobacteriaceae</taxon>
        <taxon>Mucilaginibacter</taxon>
    </lineage>
</organism>
<comment type="caution">
    <text evidence="1">The sequence shown here is derived from an EMBL/GenBank/DDBJ whole genome shotgun (WGS) entry which is preliminary data.</text>
</comment>